<dbReference type="RefSeq" id="WP_229571599.1">
    <property type="nucleotide sequence ID" value="NZ_AP025226.1"/>
</dbReference>
<feature type="domain" description="Amidohydrolase-related" evidence="1">
    <location>
        <begin position="226"/>
        <end position="335"/>
    </location>
</feature>
<dbReference type="Pfam" id="PF01979">
    <property type="entry name" value="Amidohydro_1"/>
    <property type="match status" value="1"/>
</dbReference>
<dbReference type="Gene3D" id="2.30.40.10">
    <property type="entry name" value="Urease, subunit C, domain 1"/>
    <property type="match status" value="1"/>
</dbReference>
<dbReference type="PANTHER" id="PTHR43794:SF5">
    <property type="entry name" value="CHLOROHYDROLASE FAMILY PROTEIN"/>
    <property type="match status" value="1"/>
</dbReference>
<dbReference type="Proteomes" id="UP001319921">
    <property type="component" value="Chromosome"/>
</dbReference>
<dbReference type="Gene3D" id="3.20.20.140">
    <property type="entry name" value="Metal-dependent hydrolases"/>
    <property type="match status" value="2"/>
</dbReference>
<dbReference type="GO" id="GO:0016810">
    <property type="term" value="F:hydrolase activity, acting on carbon-nitrogen (but not peptide) bonds"/>
    <property type="evidence" value="ECO:0007669"/>
    <property type="project" value="InterPro"/>
</dbReference>
<protein>
    <recommendedName>
        <fullName evidence="1">Amidohydrolase-related domain-containing protein</fullName>
    </recommendedName>
</protein>
<dbReference type="SUPFAM" id="SSF51338">
    <property type="entry name" value="Composite domain of metallo-dependent hydrolases"/>
    <property type="match status" value="1"/>
</dbReference>
<dbReference type="InterPro" id="IPR011059">
    <property type="entry name" value="Metal-dep_hydrolase_composite"/>
</dbReference>
<proteinExistence type="predicted"/>
<evidence type="ECO:0000259" key="1">
    <source>
        <dbReference type="Pfam" id="PF01979"/>
    </source>
</evidence>
<dbReference type="EMBL" id="AP025226">
    <property type="protein sequence ID" value="BDB97612.1"/>
    <property type="molecule type" value="Genomic_DNA"/>
</dbReference>
<accession>A0AAQ4CP81</accession>
<evidence type="ECO:0000313" key="2">
    <source>
        <dbReference type="EMBL" id="BDB97612.1"/>
    </source>
</evidence>
<organism evidence="2 3">
    <name type="scientific">Saccharolobus caldissimus</name>
    <dbReference type="NCBI Taxonomy" id="1702097"/>
    <lineage>
        <taxon>Archaea</taxon>
        <taxon>Thermoproteota</taxon>
        <taxon>Thermoprotei</taxon>
        <taxon>Sulfolobales</taxon>
        <taxon>Sulfolobaceae</taxon>
        <taxon>Saccharolobus</taxon>
    </lineage>
</organism>
<dbReference type="SUPFAM" id="SSF51556">
    <property type="entry name" value="Metallo-dependent hydrolases"/>
    <property type="match status" value="1"/>
</dbReference>
<dbReference type="InterPro" id="IPR050287">
    <property type="entry name" value="MTA/SAH_deaminase"/>
</dbReference>
<name>A0AAQ4CP81_9CREN</name>
<dbReference type="KEGG" id="scas:SACC_06290"/>
<dbReference type="InterPro" id="IPR032466">
    <property type="entry name" value="Metal_Hydrolase"/>
</dbReference>
<dbReference type="GeneID" id="68865363"/>
<gene>
    <name evidence="2" type="ORF">SACC_06290</name>
</gene>
<sequence>MENKERISINVKLGLIGRELEIKENFNIEIENGIITHIGNGFSTDSITFSNGILIPAFVNSHVHAADFICQEMGYNRPIHEVVGDPKSIKYKCINNYSKDEIEKSIIKFVCRATKFGSYIILDFREQGLVGSMIGHSAKRKLSLNGVKYYLLGRLEENEINESNLHLLYKVSDGYGLSSASNNLGINVIKNIFYNKIRAVHISETIKQWLKNDFEYIIKEYEPNLIIHGTHLSEEEFRIAKERNISVVVCPRSNMWFSVGLPKVVNAIKNEVNLLIGTDNGGILDPNMWKEMEILLLISRIEDPTSDYSLNILKAATINAYDFLKIKGWIEEGNPIEAGLLIIEGEKSGILNSNNKYLGIIKRGNDIIYSLGAIQNII</sequence>
<keyword evidence="3" id="KW-1185">Reference proteome</keyword>
<dbReference type="AlphaFoldDB" id="A0AAQ4CP81"/>
<reference evidence="2 3" key="1">
    <citation type="journal article" date="2022" name="Microbiol. Resour. Announc.">
        <title>Complete Genome Sequence of the Hyperthermophilic and Acidophilic Archaeon Saccharolobus caldissimus Strain HS-3T.</title>
        <authorList>
            <person name="Sakai H.D."/>
            <person name="Kurosawa N."/>
        </authorList>
    </citation>
    <scope>NUCLEOTIDE SEQUENCE [LARGE SCALE GENOMIC DNA]</scope>
    <source>
        <strain evidence="2 3">JCM32116</strain>
    </source>
</reference>
<dbReference type="InterPro" id="IPR006680">
    <property type="entry name" value="Amidohydro-rel"/>
</dbReference>
<evidence type="ECO:0000313" key="3">
    <source>
        <dbReference type="Proteomes" id="UP001319921"/>
    </source>
</evidence>
<dbReference type="PANTHER" id="PTHR43794">
    <property type="entry name" value="AMINOHYDROLASE SSNA-RELATED"/>
    <property type="match status" value="1"/>
</dbReference>